<dbReference type="EMBL" id="KN837111">
    <property type="protein sequence ID" value="KIJ45535.1"/>
    <property type="molecule type" value="Genomic_DNA"/>
</dbReference>
<dbReference type="HOGENOM" id="CLU_119163_1_0_1"/>
<reference evidence="1 2" key="1">
    <citation type="submission" date="2014-06" db="EMBL/GenBank/DDBJ databases">
        <title>Evolutionary Origins and Diversification of the Mycorrhizal Mutualists.</title>
        <authorList>
            <consortium name="DOE Joint Genome Institute"/>
            <consortium name="Mycorrhizal Genomics Consortium"/>
            <person name="Kohler A."/>
            <person name="Kuo A."/>
            <person name="Nagy L.G."/>
            <person name="Floudas D."/>
            <person name="Copeland A."/>
            <person name="Barry K.W."/>
            <person name="Cichocki N."/>
            <person name="Veneault-Fourrey C."/>
            <person name="LaButti K."/>
            <person name="Lindquist E.A."/>
            <person name="Lipzen A."/>
            <person name="Lundell T."/>
            <person name="Morin E."/>
            <person name="Murat C."/>
            <person name="Riley R."/>
            <person name="Ohm R."/>
            <person name="Sun H."/>
            <person name="Tunlid A."/>
            <person name="Henrissat B."/>
            <person name="Grigoriev I.V."/>
            <person name="Hibbett D.S."/>
            <person name="Martin F."/>
        </authorList>
    </citation>
    <scope>NUCLEOTIDE SEQUENCE [LARGE SCALE GENOMIC DNA]</scope>
    <source>
        <strain evidence="1 2">SS14</strain>
    </source>
</reference>
<evidence type="ECO:0000313" key="2">
    <source>
        <dbReference type="Proteomes" id="UP000054279"/>
    </source>
</evidence>
<accession>A0A0C9W1U4</accession>
<feature type="non-terminal residue" evidence="1">
    <location>
        <position position="1"/>
    </location>
</feature>
<dbReference type="AlphaFoldDB" id="A0A0C9W1U4"/>
<proteinExistence type="predicted"/>
<sequence>ERVGQILKEVTIGDDLLEEQHIRVVNMVTEYADAFALTLSEVLPVDFVTHKLHVNPLTPLPTKVYQKLLTAEQKSWFYGKVDEMEAAGIIARVRADEVR</sequence>
<evidence type="ECO:0000313" key="1">
    <source>
        <dbReference type="EMBL" id="KIJ45535.1"/>
    </source>
</evidence>
<protein>
    <submittedName>
        <fullName evidence="1">Uncharacterized protein</fullName>
    </submittedName>
</protein>
<dbReference type="Proteomes" id="UP000054279">
    <property type="component" value="Unassembled WGS sequence"/>
</dbReference>
<organism evidence="1 2">
    <name type="scientific">Sphaerobolus stellatus (strain SS14)</name>
    <dbReference type="NCBI Taxonomy" id="990650"/>
    <lineage>
        <taxon>Eukaryota</taxon>
        <taxon>Fungi</taxon>
        <taxon>Dikarya</taxon>
        <taxon>Basidiomycota</taxon>
        <taxon>Agaricomycotina</taxon>
        <taxon>Agaricomycetes</taxon>
        <taxon>Phallomycetidae</taxon>
        <taxon>Geastrales</taxon>
        <taxon>Sphaerobolaceae</taxon>
        <taxon>Sphaerobolus</taxon>
    </lineage>
</organism>
<keyword evidence="2" id="KW-1185">Reference proteome</keyword>
<name>A0A0C9W1U4_SPHS4</name>
<dbReference type="OrthoDB" id="3363652at2759"/>
<feature type="non-terminal residue" evidence="1">
    <location>
        <position position="99"/>
    </location>
</feature>
<gene>
    <name evidence="1" type="ORF">M422DRAFT_134926</name>
</gene>